<organism evidence="4 5">
    <name type="scientific">Candidatus Dormiibacter inghamiae</name>
    <dbReference type="NCBI Taxonomy" id="3127013"/>
    <lineage>
        <taxon>Bacteria</taxon>
        <taxon>Bacillati</taxon>
        <taxon>Candidatus Dormiibacterota</taxon>
        <taxon>Candidatus Dormibacteria</taxon>
        <taxon>Candidatus Dormibacterales</taxon>
        <taxon>Candidatus Dormibacteraceae</taxon>
        <taxon>Candidatus Dormiibacter</taxon>
    </lineage>
</organism>
<dbReference type="SUPFAM" id="SSF50331">
    <property type="entry name" value="MOP-like"/>
    <property type="match status" value="1"/>
</dbReference>
<comment type="caution">
    <text evidence="4">The sequence shown here is derived from an EMBL/GenBank/DDBJ whole genome shotgun (WGS) entry which is preliminary data.</text>
</comment>
<protein>
    <submittedName>
        <fullName evidence="4">TOBE domain-containing protein</fullName>
    </submittedName>
</protein>
<evidence type="ECO:0000313" key="4">
    <source>
        <dbReference type="EMBL" id="MBJ7603784.1"/>
    </source>
</evidence>
<proteinExistence type="predicted"/>
<dbReference type="PROSITE" id="PS51866">
    <property type="entry name" value="MOP"/>
    <property type="match status" value="1"/>
</dbReference>
<dbReference type="NCBIfam" id="TIGR00638">
    <property type="entry name" value="Mop"/>
    <property type="match status" value="1"/>
</dbReference>
<dbReference type="InterPro" id="IPR005116">
    <property type="entry name" value="Transp-assoc_OB_typ1"/>
</dbReference>
<dbReference type="EMBL" id="JAEKNQ010000040">
    <property type="protein sequence ID" value="MBJ7603784.1"/>
    <property type="molecule type" value="Genomic_DNA"/>
</dbReference>
<evidence type="ECO:0000256" key="1">
    <source>
        <dbReference type="ARBA" id="ARBA00022505"/>
    </source>
</evidence>
<evidence type="ECO:0000259" key="3">
    <source>
        <dbReference type="PROSITE" id="PS51866"/>
    </source>
</evidence>
<accession>A0A934NEB9</accession>
<dbReference type="InterPro" id="IPR008995">
    <property type="entry name" value="Mo/tungstate-bd_C_term_dom"/>
</dbReference>
<dbReference type="GO" id="GO:0015689">
    <property type="term" value="P:molybdate ion transport"/>
    <property type="evidence" value="ECO:0007669"/>
    <property type="project" value="InterPro"/>
</dbReference>
<dbReference type="Proteomes" id="UP000620075">
    <property type="component" value="Unassembled WGS sequence"/>
</dbReference>
<dbReference type="Pfam" id="PF03459">
    <property type="entry name" value="TOBE"/>
    <property type="match status" value="1"/>
</dbReference>
<name>A0A934NEB9_9BACT</name>
<sequence>MELSARNQLKGRVISVKSGTVMAEVQVGVEAGTVVAAITDGSRLGMNLAEGDEVTVIIKATGVMIGK</sequence>
<evidence type="ECO:0000256" key="2">
    <source>
        <dbReference type="PROSITE-ProRule" id="PRU01213"/>
    </source>
</evidence>
<dbReference type="AlphaFoldDB" id="A0A934NEB9"/>
<dbReference type="RefSeq" id="WP_338180360.1">
    <property type="nucleotide sequence ID" value="NZ_JAEKNQ010000040.1"/>
</dbReference>
<gene>
    <name evidence="4" type="ORF">JF888_11415</name>
</gene>
<feature type="domain" description="Mop" evidence="3">
    <location>
        <begin position="2"/>
        <end position="67"/>
    </location>
</feature>
<dbReference type="InterPro" id="IPR004606">
    <property type="entry name" value="Mop_domain"/>
</dbReference>
<reference evidence="4 5" key="1">
    <citation type="submission" date="2020-10" db="EMBL/GenBank/DDBJ databases">
        <title>Ca. Dormibacterota MAGs.</title>
        <authorList>
            <person name="Montgomery K."/>
        </authorList>
    </citation>
    <scope>NUCLEOTIDE SEQUENCE [LARGE SCALE GENOMIC DNA]</scope>
    <source>
        <strain evidence="4">SC8811_S16_3</strain>
    </source>
</reference>
<evidence type="ECO:0000313" key="5">
    <source>
        <dbReference type="Proteomes" id="UP000620075"/>
    </source>
</evidence>
<keyword evidence="1 2" id="KW-0500">Molybdenum</keyword>
<dbReference type="Gene3D" id="2.40.50.100">
    <property type="match status" value="1"/>
</dbReference>